<organism evidence="1 2">
    <name type="scientific">Rotaria magnacalcarata</name>
    <dbReference type="NCBI Taxonomy" id="392030"/>
    <lineage>
        <taxon>Eukaryota</taxon>
        <taxon>Metazoa</taxon>
        <taxon>Spiralia</taxon>
        <taxon>Gnathifera</taxon>
        <taxon>Rotifera</taxon>
        <taxon>Eurotatoria</taxon>
        <taxon>Bdelloidea</taxon>
        <taxon>Philodinida</taxon>
        <taxon>Philodinidae</taxon>
        <taxon>Rotaria</taxon>
    </lineage>
</organism>
<proteinExistence type="predicted"/>
<dbReference type="AlphaFoldDB" id="A0A8S2SYW5"/>
<reference evidence="1" key="1">
    <citation type="submission" date="2021-02" db="EMBL/GenBank/DDBJ databases">
        <authorList>
            <person name="Nowell W R."/>
        </authorList>
    </citation>
    <scope>NUCLEOTIDE SEQUENCE</scope>
</reference>
<name>A0A8S2SYW5_9BILA</name>
<comment type="caution">
    <text evidence="1">The sequence shown here is derived from an EMBL/GenBank/DDBJ whole genome shotgun (WGS) entry which is preliminary data.</text>
</comment>
<dbReference type="Proteomes" id="UP000681967">
    <property type="component" value="Unassembled WGS sequence"/>
</dbReference>
<gene>
    <name evidence="1" type="ORF">BYL167_LOCUS25615</name>
</gene>
<protein>
    <submittedName>
        <fullName evidence="1">Uncharacterized protein</fullName>
    </submittedName>
</protein>
<feature type="non-terminal residue" evidence="1">
    <location>
        <position position="65"/>
    </location>
</feature>
<accession>A0A8S2SYW5</accession>
<evidence type="ECO:0000313" key="1">
    <source>
        <dbReference type="EMBL" id="CAF4252668.1"/>
    </source>
</evidence>
<sequence length="65" mass="7818">MADQQNENLLSIVDQMKLELLKDDPDLDMFHNLWQQSFNIRRLCIRDLTVPEILERFPGYHLSEM</sequence>
<dbReference type="EMBL" id="CAJOBH010026458">
    <property type="protein sequence ID" value="CAF4252668.1"/>
    <property type="molecule type" value="Genomic_DNA"/>
</dbReference>
<evidence type="ECO:0000313" key="2">
    <source>
        <dbReference type="Proteomes" id="UP000681967"/>
    </source>
</evidence>